<dbReference type="InterPro" id="IPR000873">
    <property type="entry name" value="AMP-dep_synth/lig_dom"/>
</dbReference>
<evidence type="ECO:0000313" key="4">
    <source>
        <dbReference type="Proteomes" id="UP001595379"/>
    </source>
</evidence>
<proteinExistence type="predicted"/>
<feature type="domain" description="AMP-binding enzyme C-terminal" evidence="2">
    <location>
        <begin position="431"/>
        <end position="503"/>
    </location>
</feature>
<gene>
    <name evidence="3" type="ORF">ACFOOR_14120</name>
</gene>
<dbReference type="PANTHER" id="PTHR43767:SF1">
    <property type="entry name" value="NONRIBOSOMAL PEPTIDE SYNTHASE PES1 (EUROFUNG)-RELATED"/>
    <property type="match status" value="1"/>
</dbReference>
<organism evidence="3 4">
    <name type="scientific">Hyphobacterium vulgare</name>
    <dbReference type="NCBI Taxonomy" id="1736751"/>
    <lineage>
        <taxon>Bacteria</taxon>
        <taxon>Pseudomonadati</taxon>
        <taxon>Pseudomonadota</taxon>
        <taxon>Alphaproteobacteria</taxon>
        <taxon>Maricaulales</taxon>
        <taxon>Maricaulaceae</taxon>
        <taxon>Hyphobacterium</taxon>
    </lineage>
</organism>
<dbReference type="Gene3D" id="3.30.300.30">
    <property type="match status" value="1"/>
</dbReference>
<sequence length="526" mass="57998">MKELIYHRNFMPAMKRFNDAIAVVDGRYTATFREHAQRVFRLAHALQHQLGIGRGDRFAVLALNSHVYLELYHAALLGAGIINPMNLRLSPKELEYIIRDSGAEVVFVDKHFAKALDAALKIGEVTLVRHIVLIGDGEGDETGIHDLVYENLLAAADASIPAEPEEEDPAVLMYTGGTTGLPKGVVLTQRAQMLNLYHTRIHRPIESEGTAILIQAPMFHVASTSTVVSAYVIGARTVLIPAFQPEIVLSEIERNQVTATTMVPTMIGMMLSHPGFSPDRIRSLKYLSYGASPMPMALLEKLDKVAPQLELYQGYGMTECNAVLTLLKPDDHRRGGKYLRSVGQPVPGVELSIRDSEGNELETGEIGEVCARGGNFMSQYWNKPEATKEAFKDGWYHSGDAGYVDKEGYLYLVDRVKDMIISGGENVYSIEVENAISNHPDVSQVAVIGIPDRTWGEAVHAVVVLREGANVTSDAIIAHAREQIAGYKVPKSVEFRRSPLPLSAVMKVLKTELRAPYWKDQEASIA</sequence>
<dbReference type="RefSeq" id="WP_343163228.1">
    <property type="nucleotide sequence ID" value="NZ_JBHRSV010000028.1"/>
</dbReference>
<dbReference type="PANTHER" id="PTHR43767">
    <property type="entry name" value="LONG-CHAIN-FATTY-ACID--COA LIGASE"/>
    <property type="match status" value="1"/>
</dbReference>
<dbReference type="InterPro" id="IPR025110">
    <property type="entry name" value="AMP-bd_C"/>
</dbReference>
<dbReference type="InterPro" id="IPR050237">
    <property type="entry name" value="ATP-dep_AMP-bd_enzyme"/>
</dbReference>
<comment type="caution">
    <text evidence="3">The sequence shown here is derived from an EMBL/GenBank/DDBJ whole genome shotgun (WGS) entry which is preliminary data.</text>
</comment>
<evidence type="ECO:0000259" key="2">
    <source>
        <dbReference type="Pfam" id="PF13193"/>
    </source>
</evidence>
<keyword evidence="4" id="KW-1185">Reference proteome</keyword>
<dbReference type="PROSITE" id="PS00455">
    <property type="entry name" value="AMP_BINDING"/>
    <property type="match status" value="1"/>
</dbReference>
<evidence type="ECO:0000259" key="1">
    <source>
        <dbReference type="Pfam" id="PF00501"/>
    </source>
</evidence>
<dbReference type="GO" id="GO:0004467">
    <property type="term" value="F:long-chain fatty acid-CoA ligase activity"/>
    <property type="evidence" value="ECO:0007669"/>
    <property type="project" value="UniProtKB-EC"/>
</dbReference>
<dbReference type="Proteomes" id="UP001595379">
    <property type="component" value="Unassembled WGS sequence"/>
</dbReference>
<dbReference type="EC" id="6.2.1.3" evidence="3"/>
<feature type="domain" description="AMP-dependent synthetase/ligase" evidence="1">
    <location>
        <begin position="14"/>
        <end position="381"/>
    </location>
</feature>
<dbReference type="Pfam" id="PF00501">
    <property type="entry name" value="AMP-binding"/>
    <property type="match status" value="1"/>
</dbReference>
<protein>
    <submittedName>
        <fullName evidence="3">Long-chain-fatty-acid--CoA ligase</fullName>
        <ecNumber evidence="3">6.2.1.3</ecNumber>
    </submittedName>
</protein>
<reference evidence="4" key="1">
    <citation type="journal article" date="2019" name="Int. J. Syst. Evol. Microbiol.">
        <title>The Global Catalogue of Microorganisms (GCM) 10K type strain sequencing project: providing services to taxonomists for standard genome sequencing and annotation.</title>
        <authorList>
            <consortium name="The Broad Institute Genomics Platform"/>
            <consortium name="The Broad Institute Genome Sequencing Center for Infectious Disease"/>
            <person name="Wu L."/>
            <person name="Ma J."/>
        </authorList>
    </citation>
    <scope>NUCLEOTIDE SEQUENCE [LARGE SCALE GENOMIC DNA]</scope>
    <source>
        <strain evidence="4">KCTC 52487</strain>
    </source>
</reference>
<dbReference type="InterPro" id="IPR020845">
    <property type="entry name" value="AMP-binding_CS"/>
</dbReference>
<dbReference type="Pfam" id="PF13193">
    <property type="entry name" value="AMP-binding_C"/>
    <property type="match status" value="1"/>
</dbReference>
<dbReference type="Gene3D" id="3.40.50.12780">
    <property type="entry name" value="N-terminal domain of ligase-like"/>
    <property type="match status" value="1"/>
</dbReference>
<dbReference type="NCBIfam" id="NF004837">
    <property type="entry name" value="PRK06187.1"/>
    <property type="match status" value="1"/>
</dbReference>
<dbReference type="InterPro" id="IPR045851">
    <property type="entry name" value="AMP-bd_C_sf"/>
</dbReference>
<accession>A0ABV7A0M9</accession>
<evidence type="ECO:0000313" key="3">
    <source>
        <dbReference type="EMBL" id="MFC2927239.1"/>
    </source>
</evidence>
<dbReference type="EMBL" id="JBHRSV010000028">
    <property type="protein sequence ID" value="MFC2927239.1"/>
    <property type="molecule type" value="Genomic_DNA"/>
</dbReference>
<dbReference type="InterPro" id="IPR042099">
    <property type="entry name" value="ANL_N_sf"/>
</dbReference>
<name>A0ABV7A0M9_9PROT</name>
<dbReference type="SUPFAM" id="SSF56801">
    <property type="entry name" value="Acetyl-CoA synthetase-like"/>
    <property type="match status" value="1"/>
</dbReference>
<keyword evidence="3" id="KW-0436">Ligase</keyword>